<keyword evidence="3" id="KW-1185">Reference proteome</keyword>
<evidence type="ECO:0008006" key="4">
    <source>
        <dbReference type="Google" id="ProtNLM"/>
    </source>
</evidence>
<dbReference type="Proteomes" id="UP001462640">
    <property type="component" value="Unassembled WGS sequence"/>
</dbReference>
<dbReference type="EMBL" id="JBDPZC010000002">
    <property type="protein sequence ID" value="MEO3712437.1"/>
    <property type="molecule type" value="Genomic_DNA"/>
</dbReference>
<accession>A0ABV0GBP2</accession>
<evidence type="ECO:0000313" key="3">
    <source>
        <dbReference type="Proteomes" id="UP001462640"/>
    </source>
</evidence>
<organism evidence="2 3">
    <name type="scientific">Roseateles flavus</name>
    <dbReference type="NCBI Taxonomy" id="3149041"/>
    <lineage>
        <taxon>Bacteria</taxon>
        <taxon>Pseudomonadati</taxon>
        <taxon>Pseudomonadota</taxon>
        <taxon>Betaproteobacteria</taxon>
        <taxon>Burkholderiales</taxon>
        <taxon>Sphaerotilaceae</taxon>
        <taxon>Roseateles</taxon>
    </lineage>
</organism>
<name>A0ABV0GBP2_9BURK</name>
<reference evidence="2 3" key="1">
    <citation type="submission" date="2024-05" db="EMBL/GenBank/DDBJ databases">
        <title>Roseateles sp. 2.12 16S ribosomal RNA gene Genome sequencing and assembly.</title>
        <authorList>
            <person name="Woo H."/>
        </authorList>
    </citation>
    <scope>NUCLEOTIDE SEQUENCE [LARGE SCALE GENOMIC DNA]</scope>
    <source>
        <strain evidence="2 3">2.12</strain>
    </source>
</reference>
<feature type="signal peptide" evidence="1">
    <location>
        <begin position="1"/>
        <end position="20"/>
    </location>
</feature>
<evidence type="ECO:0000313" key="2">
    <source>
        <dbReference type="EMBL" id="MEO3712437.1"/>
    </source>
</evidence>
<keyword evidence="1" id="KW-0732">Signal</keyword>
<evidence type="ECO:0000256" key="1">
    <source>
        <dbReference type="SAM" id="SignalP"/>
    </source>
</evidence>
<gene>
    <name evidence="2" type="ORF">ABDJ40_06615</name>
</gene>
<protein>
    <recommendedName>
        <fullName evidence="4">Porin</fullName>
    </recommendedName>
</protein>
<feature type="chain" id="PRO_5047064433" description="Porin" evidence="1">
    <location>
        <begin position="21"/>
        <end position="428"/>
    </location>
</feature>
<dbReference type="RefSeq" id="WP_347607817.1">
    <property type="nucleotide sequence ID" value="NZ_JBDPZC010000002.1"/>
</dbReference>
<proteinExistence type="predicted"/>
<sequence length="428" mass="47306">MPRHKCLALALALMAGTAAAQGTVAPDEDQALRLADLAPETPAPPSGKTWHGHAELAWGRALQRSLAGPQTWQAQQRQSVLLQGEVQAGPDLRWLGTARLDHSDPAQAPYPQALLSLQEAYASWRVREQLLLDAGRINARQGLGTGYNPSDFLRGGALRSQISADPASLKTHRLGTVMLRAQHLWEGGALTALVAPKLAEAPSQAGLSADLGATNERSRWLLSWSQRWSEDLQPQWSFYGADGQSPQLGFNLSSLLGQATVLYLEWAGGRAPDAIAQALTLPGAPRHWQQRLATGLRYTAGNKLSLTLEWAHDSAAPDRQAWQQLQTQPAAYLAYRRWAHTAQALNTRGQWGLYANWPDLLGWQHLDLNALLRLNPEDHSRMQWLELRYRWPGLDLALQWQAQQGRPGSEYGSLPQARAWQLSVRGYF</sequence>
<comment type="caution">
    <text evidence="2">The sequence shown here is derived from an EMBL/GenBank/DDBJ whole genome shotgun (WGS) entry which is preliminary data.</text>
</comment>